<keyword evidence="10" id="KW-1185">Reference proteome</keyword>
<dbReference type="PROSITE" id="PS00092">
    <property type="entry name" value="N6_MTASE"/>
    <property type="match status" value="1"/>
</dbReference>
<sequence length="543" mass="60465">MNQSAIFGVSEDGGDGREPYGFSWPGKGRAAARAATPAAGSLSPRPEASLDFERAAHAVIEGDNLAVLGHLRKSYSGRVKMIYIDPPYNTGRAFLYPDNFRDTPADHRRRAGEGAEPEGRYHARWLNMMYPRLLLARELLRDDGVLFVSIDDHEVHALRLMLDEIFGSRNFFAMFPWQSRTSRQNDTDLCVQHEYVIGYARRRRVGLRRLSADNQAKWRAAPGFAAYPARIDTGRYRNPDNDPRGPWKLDPFDAPNVRPRLTYTIRNPDTGQAFRPPPGRCWRTGPERFEALLADRRILFGRRGRARPQLKVFLNEKRAFGEVATSWLDGTGHGTASDGTRELQALFDGESPFLYPKPTKLLRFLLRLATGPDDLVLDFFAGSGSTGQAVLAENRDDGGRRRCLLVQLAEPTGDPRWPTLADLTAERLRRAAAALGGDQGFRFWRHEDGPPAATDPWSWLAPLGLPLDARLEPVTVNGERAHRVKHGQRVWLLYAGTNPDGATWKALQGAGADIVVLHRALFAGQPAGAGWRVEGAPELEIVG</sequence>
<proteinExistence type="inferred from homology"/>
<evidence type="ECO:0000256" key="7">
    <source>
        <dbReference type="SAM" id="MobiDB-lite"/>
    </source>
</evidence>
<dbReference type="GO" id="GO:0009007">
    <property type="term" value="F:site-specific DNA-methyltransferase (adenine-specific) activity"/>
    <property type="evidence" value="ECO:0007669"/>
    <property type="project" value="UniProtKB-EC"/>
</dbReference>
<evidence type="ECO:0000256" key="6">
    <source>
        <dbReference type="ARBA" id="ARBA00047942"/>
    </source>
</evidence>
<evidence type="ECO:0000259" key="8">
    <source>
        <dbReference type="Pfam" id="PF01555"/>
    </source>
</evidence>
<dbReference type="Pfam" id="PF01555">
    <property type="entry name" value="N6_N4_Mtase"/>
    <property type="match status" value="1"/>
</dbReference>
<comment type="similarity">
    <text evidence="1">Belongs to the N(4)/N(6)-methyltransferase family.</text>
</comment>
<comment type="caution">
    <text evidence="9">The sequence shown here is derived from an EMBL/GenBank/DDBJ whole genome shotgun (WGS) entry which is preliminary data.</text>
</comment>
<evidence type="ECO:0000256" key="3">
    <source>
        <dbReference type="ARBA" id="ARBA00022603"/>
    </source>
</evidence>
<dbReference type="SUPFAM" id="SSF53335">
    <property type="entry name" value="S-adenosyl-L-methionine-dependent methyltransferases"/>
    <property type="match status" value="1"/>
</dbReference>
<evidence type="ECO:0000313" key="9">
    <source>
        <dbReference type="EMBL" id="MCC4308883.1"/>
    </source>
</evidence>
<keyword evidence="4" id="KW-0808">Transferase</keyword>
<dbReference type="Gene3D" id="3.40.50.150">
    <property type="entry name" value="Vaccinia Virus protein VP39"/>
    <property type="match status" value="1"/>
</dbReference>
<comment type="catalytic activity">
    <reaction evidence="6">
        <text>a 2'-deoxyadenosine in DNA + S-adenosyl-L-methionine = an N(6)-methyl-2'-deoxyadenosine in DNA + S-adenosyl-L-homocysteine + H(+)</text>
        <dbReference type="Rhea" id="RHEA:15197"/>
        <dbReference type="Rhea" id="RHEA-COMP:12418"/>
        <dbReference type="Rhea" id="RHEA-COMP:12419"/>
        <dbReference type="ChEBI" id="CHEBI:15378"/>
        <dbReference type="ChEBI" id="CHEBI:57856"/>
        <dbReference type="ChEBI" id="CHEBI:59789"/>
        <dbReference type="ChEBI" id="CHEBI:90615"/>
        <dbReference type="ChEBI" id="CHEBI:90616"/>
        <dbReference type="EC" id="2.1.1.72"/>
    </reaction>
</comment>
<dbReference type="InterPro" id="IPR002941">
    <property type="entry name" value="DNA_methylase_N4/N6"/>
</dbReference>
<evidence type="ECO:0000313" key="10">
    <source>
        <dbReference type="Proteomes" id="UP001108027"/>
    </source>
</evidence>
<dbReference type="Proteomes" id="UP001108027">
    <property type="component" value="Unassembled WGS sequence"/>
</dbReference>
<evidence type="ECO:0000256" key="1">
    <source>
        <dbReference type="ARBA" id="ARBA00006594"/>
    </source>
</evidence>
<feature type="domain" description="DNA methylase N-4/N-6" evidence="8">
    <location>
        <begin position="79"/>
        <end position="396"/>
    </location>
</feature>
<dbReference type="GO" id="GO:0003677">
    <property type="term" value="F:DNA binding"/>
    <property type="evidence" value="ECO:0007669"/>
    <property type="project" value="InterPro"/>
</dbReference>
<name>A0A9Q3YRR4_9GAMM</name>
<dbReference type="AlphaFoldDB" id="A0A9Q3YRR4"/>
<keyword evidence="5" id="KW-0949">S-adenosyl-L-methionine</keyword>
<keyword evidence="3" id="KW-0489">Methyltransferase</keyword>
<dbReference type="EC" id="2.1.1.72" evidence="2"/>
<dbReference type="RefSeq" id="WP_228233893.1">
    <property type="nucleotide sequence ID" value="NZ_JAJGNA010000010.1"/>
</dbReference>
<reference evidence="9" key="1">
    <citation type="submission" date="2021-10" db="EMBL/GenBank/DDBJ databases">
        <title>The diversity and Nitrogen Metabolism of Culturable Nitrate-Utilizing Bacteria Within the Oxygen Minimum Zone of the Changjiang (Yangtze River)Estuary.</title>
        <authorList>
            <person name="Zhang D."/>
            <person name="Zheng J."/>
            <person name="Liu S."/>
            <person name="He W."/>
        </authorList>
    </citation>
    <scope>NUCLEOTIDE SEQUENCE</scope>
    <source>
        <strain evidence="9">FXH-223</strain>
    </source>
</reference>
<protein>
    <recommendedName>
        <fullName evidence="2">site-specific DNA-methyltransferase (adenine-specific)</fullName>
        <ecNumber evidence="2">2.1.1.72</ecNumber>
    </recommendedName>
</protein>
<evidence type="ECO:0000256" key="5">
    <source>
        <dbReference type="ARBA" id="ARBA00022691"/>
    </source>
</evidence>
<dbReference type="InterPro" id="IPR002295">
    <property type="entry name" value="N4/N6-MTase_EcoPI_Mod-like"/>
</dbReference>
<organism evidence="9 10">
    <name type="scientific">Alloalcanivorax marinus</name>
    <dbReference type="NCBI Taxonomy" id="1177169"/>
    <lineage>
        <taxon>Bacteria</taxon>
        <taxon>Pseudomonadati</taxon>
        <taxon>Pseudomonadota</taxon>
        <taxon>Gammaproteobacteria</taxon>
        <taxon>Oceanospirillales</taxon>
        <taxon>Alcanivoracaceae</taxon>
        <taxon>Alloalcanivorax</taxon>
    </lineage>
</organism>
<evidence type="ECO:0000256" key="2">
    <source>
        <dbReference type="ARBA" id="ARBA00011900"/>
    </source>
</evidence>
<dbReference type="GO" id="GO:0032259">
    <property type="term" value="P:methylation"/>
    <property type="evidence" value="ECO:0007669"/>
    <property type="project" value="UniProtKB-KW"/>
</dbReference>
<dbReference type="InterPro" id="IPR002052">
    <property type="entry name" value="DNA_methylase_N6_adenine_CS"/>
</dbReference>
<gene>
    <name evidence="9" type="ORF">LL252_09910</name>
</gene>
<feature type="region of interest" description="Disordered" evidence="7">
    <location>
        <begin position="1"/>
        <end position="27"/>
    </location>
</feature>
<dbReference type="PRINTS" id="PR00506">
    <property type="entry name" value="D21N6MTFRASE"/>
</dbReference>
<dbReference type="InterPro" id="IPR029063">
    <property type="entry name" value="SAM-dependent_MTases_sf"/>
</dbReference>
<dbReference type="EMBL" id="JAJGNA010000010">
    <property type="protein sequence ID" value="MCC4308883.1"/>
    <property type="molecule type" value="Genomic_DNA"/>
</dbReference>
<accession>A0A9Q3YRR4</accession>
<evidence type="ECO:0000256" key="4">
    <source>
        <dbReference type="ARBA" id="ARBA00022679"/>
    </source>
</evidence>
<dbReference type="GO" id="GO:0008170">
    <property type="term" value="F:N-methyltransferase activity"/>
    <property type="evidence" value="ECO:0007669"/>
    <property type="project" value="InterPro"/>
</dbReference>